<dbReference type="EMBL" id="LRRQ01000119">
    <property type="protein sequence ID" value="OAM88836.1"/>
    <property type="molecule type" value="Genomic_DNA"/>
</dbReference>
<dbReference type="SUPFAM" id="SSF55620">
    <property type="entry name" value="Tetrahydrobiopterin biosynthesis enzymes-like"/>
    <property type="match status" value="1"/>
</dbReference>
<sequence>MHDSLTLSRMRFNACHGVLASEQKQPQPWEVTARLELPLADAGRSDELDRSIDYRDIHAAVRAVMEGPPRKLAETLAEAIASALLTRFPAVRAVEVEVCKTHPPVDFAFAGLLVRIRRERQ</sequence>
<evidence type="ECO:0000256" key="4">
    <source>
        <dbReference type="ARBA" id="ARBA00022909"/>
    </source>
</evidence>
<keyword evidence="5 6" id="KW-0456">Lyase</keyword>
<comment type="similarity">
    <text evidence="3 6">Belongs to the DHNA family.</text>
</comment>
<evidence type="ECO:0000256" key="3">
    <source>
        <dbReference type="ARBA" id="ARBA00005708"/>
    </source>
</evidence>
<organism evidence="8 9">
    <name type="scientific">Termitidicoccus mucosus</name>
    <dbReference type="NCBI Taxonomy" id="1184151"/>
    <lineage>
        <taxon>Bacteria</taxon>
        <taxon>Pseudomonadati</taxon>
        <taxon>Verrucomicrobiota</taxon>
        <taxon>Opitutia</taxon>
        <taxon>Opitutales</taxon>
        <taxon>Opitutaceae</taxon>
        <taxon>Termitidicoccus</taxon>
    </lineage>
</organism>
<dbReference type="NCBIfam" id="TIGR00526">
    <property type="entry name" value="folB_dom"/>
    <property type="match status" value="1"/>
</dbReference>
<evidence type="ECO:0000256" key="6">
    <source>
        <dbReference type="RuleBase" id="RU362079"/>
    </source>
</evidence>
<proteinExistence type="inferred from homology"/>
<dbReference type="Gene3D" id="3.30.1130.10">
    <property type="match status" value="1"/>
</dbReference>
<accession>A0A178IID5</accession>
<dbReference type="RefSeq" id="WP_068771585.1">
    <property type="nucleotide sequence ID" value="NZ_CP109796.1"/>
</dbReference>
<evidence type="ECO:0000256" key="1">
    <source>
        <dbReference type="ARBA" id="ARBA00001353"/>
    </source>
</evidence>
<dbReference type="InterPro" id="IPR043133">
    <property type="entry name" value="GTP-CH-I_C/QueF"/>
</dbReference>
<dbReference type="CDD" id="cd00534">
    <property type="entry name" value="DHNA_DHNTPE"/>
    <property type="match status" value="1"/>
</dbReference>
<evidence type="ECO:0000256" key="2">
    <source>
        <dbReference type="ARBA" id="ARBA00005013"/>
    </source>
</evidence>
<dbReference type="NCBIfam" id="TIGR00525">
    <property type="entry name" value="folB"/>
    <property type="match status" value="1"/>
</dbReference>
<dbReference type="GO" id="GO:0004150">
    <property type="term" value="F:dihydroneopterin aldolase activity"/>
    <property type="evidence" value="ECO:0007669"/>
    <property type="project" value="UniProtKB-UniRule"/>
</dbReference>
<dbReference type="GO" id="GO:0046656">
    <property type="term" value="P:folic acid biosynthetic process"/>
    <property type="evidence" value="ECO:0007669"/>
    <property type="project" value="UniProtKB-UniRule"/>
</dbReference>
<dbReference type="Pfam" id="PF02152">
    <property type="entry name" value="FolB"/>
    <property type="match status" value="1"/>
</dbReference>
<comment type="pathway">
    <text evidence="2 6">Cofactor biosynthesis; tetrahydrofolate biosynthesis; 2-amino-4-hydroxy-6-hydroxymethyl-7,8-dihydropteridine diphosphate from 7,8-dihydroneopterin triphosphate: step 3/4.</text>
</comment>
<dbReference type="GO" id="GO:0046654">
    <property type="term" value="P:tetrahydrofolate biosynthetic process"/>
    <property type="evidence" value="ECO:0007669"/>
    <property type="project" value="UniProtKB-UniRule"/>
</dbReference>
<dbReference type="STRING" id="1184151.AW736_17630"/>
<comment type="catalytic activity">
    <reaction evidence="1 6">
        <text>7,8-dihydroneopterin = 6-hydroxymethyl-7,8-dihydropterin + glycolaldehyde</text>
        <dbReference type="Rhea" id="RHEA:10540"/>
        <dbReference type="ChEBI" id="CHEBI:17001"/>
        <dbReference type="ChEBI" id="CHEBI:17071"/>
        <dbReference type="ChEBI" id="CHEBI:44841"/>
        <dbReference type="EC" id="4.1.2.25"/>
    </reaction>
</comment>
<dbReference type="Proteomes" id="UP000078486">
    <property type="component" value="Unassembled WGS sequence"/>
</dbReference>
<protein>
    <recommendedName>
        <fullName evidence="6">7,8-dihydroneopterin aldolase</fullName>
        <ecNumber evidence="6">4.1.2.25</ecNumber>
    </recommendedName>
</protein>
<dbReference type="OrthoDB" id="9808041at2"/>
<reference evidence="8 9" key="1">
    <citation type="submission" date="2016-01" db="EMBL/GenBank/DDBJ databases">
        <title>High potential of lignocellulose degradation of a new Verrucomicrobia species.</title>
        <authorList>
            <person name="Wang Y."/>
            <person name="Shi Y."/>
            <person name="Qiu Z."/>
            <person name="Liu S."/>
            <person name="Yang H."/>
        </authorList>
    </citation>
    <scope>NUCLEOTIDE SEQUENCE [LARGE SCALE GENOMIC DNA]</scope>
    <source>
        <strain evidence="8 9">TSB47</strain>
    </source>
</reference>
<dbReference type="InterPro" id="IPR006156">
    <property type="entry name" value="Dihydroneopterin_aldolase"/>
</dbReference>
<comment type="function">
    <text evidence="6">Catalyzes the conversion of 7,8-dihydroneopterin to 6-hydroxymethyl-7,8-dihydropterin.</text>
</comment>
<dbReference type="EC" id="4.1.2.25" evidence="6"/>
<evidence type="ECO:0000259" key="7">
    <source>
        <dbReference type="SMART" id="SM00905"/>
    </source>
</evidence>
<gene>
    <name evidence="8" type="ORF">AW736_17630</name>
</gene>
<name>A0A178IID5_9BACT</name>
<feature type="domain" description="Dihydroneopterin aldolase/epimerase" evidence="7">
    <location>
        <begin position="5"/>
        <end position="118"/>
    </location>
</feature>
<evidence type="ECO:0000313" key="9">
    <source>
        <dbReference type="Proteomes" id="UP000078486"/>
    </source>
</evidence>
<evidence type="ECO:0000256" key="5">
    <source>
        <dbReference type="ARBA" id="ARBA00023239"/>
    </source>
</evidence>
<dbReference type="InterPro" id="IPR006157">
    <property type="entry name" value="FolB_dom"/>
</dbReference>
<dbReference type="PANTHER" id="PTHR42844:SF1">
    <property type="entry name" value="DIHYDRONEOPTERIN ALDOLASE 1-RELATED"/>
    <property type="match status" value="1"/>
</dbReference>
<dbReference type="AlphaFoldDB" id="A0A178IID5"/>
<keyword evidence="4 6" id="KW-0289">Folate biosynthesis</keyword>
<evidence type="ECO:0000313" key="8">
    <source>
        <dbReference type="EMBL" id="OAM88836.1"/>
    </source>
</evidence>
<dbReference type="GO" id="GO:0005737">
    <property type="term" value="C:cytoplasm"/>
    <property type="evidence" value="ECO:0007669"/>
    <property type="project" value="TreeGrafter"/>
</dbReference>
<dbReference type="PANTHER" id="PTHR42844">
    <property type="entry name" value="DIHYDRONEOPTERIN ALDOLASE 1-RELATED"/>
    <property type="match status" value="1"/>
</dbReference>
<dbReference type="UniPathway" id="UPA00077">
    <property type="reaction ID" value="UER00154"/>
</dbReference>
<dbReference type="SMART" id="SM00905">
    <property type="entry name" value="FolB"/>
    <property type="match status" value="1"/>
</dbReference>
<keyword evidence="9" id="KW-1185">Reference proteome</keyword>
<comment type="caution">
    <text evidence="8">The sequence shown here is derived from an EMBL/GenBank/DDBJ whole genome shotgun (WGS) entry which is preliminary data.</text>
</comment>